<feature type="transmembrane region" description="Helical" evidence="6">
    <location>
        <begin position="166"/>
        <end position="187"/>
    </location>
</feature>
<dbReference type="PANTHER" id="PTHR23521:SF3">
    <property type="entry name" value="MFS TRANSPORTER"/>
    <property type="match status" value="1"/>
</dbReference>
<dbReference type="GO" id="GO:0022857">
    <property type="term" value="F:transmembrane transporter activity"/>
    <property type="evidence" value="ECO:0007669"/>
    <property type="project" value="InterPro"/>
</dbReference>
<sequence length="440" mass="46050">MRPVVPTESIVRQALLTIAALLVAAAILLAGNGLQNTLLSIRGNLEGFSLTAIGLLLSSFFVGFIAGCQLTPVFVKSVGHIRTFTALASIASAAALGHALLVDPVWWMLLRAVTGVCIAGLNMIIESWISERAPADKRGRVLAVYRVVDFSALLIGQMLLTLADPLGFALFALVSILISLALVPVALSTAVAPQPIKGARLNIRKLWAISPVAAAGSLSCGAANGAFWALGPVYVQQAGYEIGVIATFMSTVILGGALGQWPLGVLSDLVDRRRVIAGIAIGTMLGAGALALYGSLSLWLLLSVGVLFGAMSMPVFAISAALAHDRAEPGEYVETSGGLLLLYGVGAMIGPLVGAQVMEAAGASALFLYAAAVYAVFAVFTAAEMRRRPPVPFEEMAAYVPVPRTTPTVFELAPQDEVDDDVTPLPDGFRTRRDPEETDR</sequence>
<evidence type="ECO:0000256" key="1">
    <source>
        <dbReference type="ARBA" id="ARBA00004370"/>
    </source>
</evidence>
<dbReference type="GO" id="GO:0005886">
    <property type="term" value="C:plasma membrane"/>
    <property type="evidence" value="ECO:0007669"/>
    <property type="project" value="TreeGrafter"/>
</dbReference>
<evidence type="ECO:0000313" key="8">
    <source>
        <dbReference type="EMBL" id="PWN55953.1"/>
    </source>
</evidence>
<feature type="transmembrane region" description="Helical" evidence="6">
    <location>
        <begin position="275"/>
        <end position="293"/>
    </location>
</feature>
<dbReference type="SUPFAM" id="SSF103473">
    <property type="entry name" value="MFS general substrate transporter"/>
    <property type="match status" value="1"/>
</dbReference>
<feature type="transmembrane region" description="Helical" evidence="6">
    <location>
        <begin position="208"/>
        <end position="230"/>
    </location>
</feature>
<feature type="transmembrane region" description="Helical" evidence="6">
    <location>
        <begin position="141"/>
        <end position="160"/>
    </location>
</feature>
<dbReference type="Gene3D" id="1.20.1250.20">
    <property type="entry name" value="MFS general substrate transporter like domains"/>
    <property type="match status" value="2"/>
</dbReference>
<protein>
    <submittedName>
        <fullName evidence="8">MFS transporter</fullName>
    </submittedName>
</protein>
<evidence type="ECO:0000256" key="3">
    <source>
        <dbReference type="ARBA" id="ARBA00022989"/>
    </source>
</evidence>
<feature type="transmembrane region" description="Helical" evidence="6">
    <location>
        <begin position="299"/>
        <end position="323"/>
    </location>
</feature>
<proteinExistence type="predicted"/>
<accession>A0A363UKM2</accession>
<keyword evidence="2 6" id="KW-0812">Transmembrane</keyword>
<dbReference type="Proteomes" id="UP000251800">
    <property type="component" value="Unassembled WGS sequence"/>
</dbReference>
<dbReference type="InterPro" id="IPR020846">
    <property type="entry name" value="MFS_dom"/>
</dbReference>
<dbReference type="InterPro" id="IPR011701">
    <property type="entry name" value="MFS"/>
</dbReference>
<dbReference type="PROSITE" id="PS50850">
    <property type="entry name" value="MFS"/>
    <property type="match status" value="1"/>
</dbReference>
<organism evidence="8 9">
    <name type="scientific">Abyssibacter profundi</name>
    <dbReference type="NCBI Taxonomy" id="2182787"/>
    <lineage>
        <taxon>Bacteria</taxon>
        <taxon>Pseudomonadati</taxon>
        <taxon>Pseudomonadota</taxon>
        <taxon>Gammaproteobacteria</taxon>
        <taxon>Chromatiales</taxon>
        <taxon>Oceanococcaceae</taxon>
        <taxon>Abyssibacter</taxon>
    </lineage>
</organism>
<dbReference type="InterPro" id="IPR047200">
    <property type="entry name" value="MFS_YcaD-like"/>
</dbReference>
<feature type="domain" description="Major facilitator superfamily (MFS) profile" evidence="7">
    <location>
        <begin position="209"/>
        <end position="440"/>
    </location>
</feature>
<feature type="transmembrane region" description="Helical" evidence="6">
    <location>
        <begin position="83"/>
        <end position="102"/>
    </location>
</feature>
<evidence type="ECO:0000256" key="4">
    <source>
        <dbReference type="ARBA" id="ARBA00023136"/>
    </source>
</evidence>
<dbReference type="CDD" id="cd17477">
    <property type="entry name" value="MFS_YcaD_like"/>
    <property type="match status" value="1"/>
</dbReference>
<feature type="transmembrane region" description="Helical" evidence="6">
    <location>
        <begin position="242"/>
        <end position="263"/>
    </location>
</feature>
<gene>
    <name evidence="8" type="ORF">DEH80_08990</name>
</gene>
<dbReference type="InterPro" id="IPR036259">
    <property type="entry name" value="MFS_trans_sf"/>
</dbReference>
<dbReference type="Pfam" id="PF07690">
    <property type="entry name" value="MFS_1"/>
    <property type="match status" value="1"/>
</dbReference>
<evidence type="ECO:0000259" key="7">
    <source>
        <dbReference type="PROSITE" id="PS50850"/>
    </source>
</evidence>
<evidence type="ECO:0000256" key="2">
    <source>
        <dbReference type="ARBA" id="ARBA00022692"/>
    </source>
</evidence>
<dbReference type="AlphaFoldDB" id="A0A363UKM2"/>
<feature type="transmembrane region" description="Helical" evidence="6">
    <location>
        <begin position="335"/>
        <end position="354"/>
    </location>
</feature>
<comment type="caution">
    <text evidence="8">The sequence shown here is derived from an EMBL/GenBank/DDBJ whole genome shotgun (WGS) entry which is preliminary data.</text>
</comment>
<feature type="region of interest" description="Disordered" evidence="5">
    <location>
        <begin position="412"/>
        <end position="440"/>
    </location>
</feature>
<feature type="transmembrane region" description="Helical" evidence="6">
    <location>
        <begin position="49"/>
        <end position="71"/>
    </location>
</feature>
<dbReference type="OrthoDB" id="9810614at2"/>
<dbReference type="EMBL" id="QEQK01000007">
    <property type="protein sequence ID" value="PWN55953.1"/>
    <property type="molecule type" value="Genomic_DNA"/>
</dbReference>
<dbReference type="PANTHER" id="PTHR23521">
    <property type="entry name" value="TRANSPORTER MFS SUPERFAMILY"/>
    <property type="match status" value="1"/>
</dbReference>
<dbReference type="Pfam" id="PF00083">
    <property type="entry name" value="Sugar_tr"/>
    <property type="match status" value="1"/>
</dbReference>
<evidence type="ECO:0000256" key="5">
    <source>
        <dbReference type="SAM" id="MobiDB-lite"/>
    </source>
</evidence>
<keyword evidence="4 6" id="KW-0472">Membrane</keyword>
<feature type="transmembrane region" description="Helical" evidence="6">
    <location>
        <begin position="360"/>
        <end position="380"/>
    </location>
</feature>
<feature type="transmembrane region" description="Helical" evidence="6">
    <location>
        <begin position="108"/>
        <end position="129"/>
    </location>
</feature>
<comment type="subcellular location">
    <subcellularLocation>
        <location evidence="1">Membrane</location>
    </subcellularLocation>
</comment>
<feature type="compositionally biased region" description="Basic and acidic residues" evidence="5">
    <location>
        <begin position="429"/>
        <end position="440"/>
    </location>
</feature>
<reference evidence="8 9" key="1">
    <citation type="submission" date="2018-05" db="EMBL/GenBank/DDBJ databases">
        <title>Abyssibacter profundi OUC007T gen. nov., sp. nov, a marine bacterium isolated from seawater of the Mariana Trench.</title>
        <authorList>
            <person name="Zhou S."/>
        </authorList>
    </citation>
    <scope>NUCLEOTIDE SEQUENCE [LARGE SCALE GENOMIC DNA]</scope>
    <source>
        <strain evidence="8 9">OUC007</strain>
    </source>
</reference>
<evidence type="ECO:0000313" key="9">
    <source>
        <dbReference type="Proteomes" id="UP000251800"/>
    </source>
</evidence>
<dbReference type="InterPro" id="IPR005828">
    <property type="entry name" value="MFS_sugar_transport-like"/>
</dbReference>
<keyword evidence="3 6" id="KW-1133">Transmembrane helix</keyword>
<name>A0A363UKM2_9GAMM</name>
<evidence type="ECO:0000256" key="6">
    <source>
        <dbReference type="SAM" id="Phobius"/>
    </source>
</evidence>
<keyword evidence="9" id="KW-1185">Reference proteome</keyword>